<dbReference type="GO" id="GO:0010557">
    <property type="term" value="P:positive regulation of macromolecule biosynthetic process"/>
    <property type="evidence" value="ECO:0007669"/>
    <property type="project" value="UniProtKB-ARBA"/>
</dbReference>
<dbReference type="SMART" id="SM00091">
    <property type="entry name" value="PAS"/>
    <property type="match status" value="1"/>
</dbReference>
<keyword evidence="2" id="KW-0805">Transcription regulation</keyword>
<dbReference type="EMBL" id="QKKF02036132">
    <property type="protein sequence ID" value="RZF32691.1"/>
    <property type="molecule type" value="Genomic_DNA"/>
</dbReference>
<feature type="domain" description="PAS" evidence="6">
    <location>
        <begin position="3"/>
        <end position="70"/>
    </location>
</feature>
<dbReference type="InterPro" id="IPR000014">
    <property type="entry name" value="PAS"/>
</dbReference>
<dbReference type="STRING" id="195883.A0A482WHN1"/>
<dbReference type="FunFam" id="3.30.450.20:FF:000081">
    <property type="entry name" value="Dysfusion, isoform B"/>
    <property type="match status" value="1"/>
</dbReference>
<sequence length="456" mass="51753">MPETRECVVQGATNVFTSIHAMDMKFLHIDKNGEFHLGFPRNELQGISWYQLLHWDCMREAQSKLRLITQSEQDRSCILLLRLQRRAGDWLWVHCVLQVKDNMENSQQPVIVCTNQVLSEREASVMRANSWLYHYYMVQTKLQYGLAYEAHATSRMAAGYYQPPPAASQPYHQEAAPPPVATAYHQMSPLAGHQPALHPHVITHASEPVAFRYSSARRSEPEPVDYSLHPLHLKRETLTKRMNIGLSCRSSTQRSGRPYRTVESQSALVGYHRSKGARYPPPRTQSLRDHHPSNLYFFSHQNVSVPQVPDILHQELSPYVTTTPPTPGSAVSLHNAAASASATAFTFDWAPEQFVPASTAPHSDYHYSRLHYNHRSPTEHDDHCHPTHHPANSSSSSSSSSWSTDASHRNLFPLQPPPAVRPSLIVRLDSTEPMDHQTTHVKGRYEKCWDSDAMIE</sequence>
<feature type="compositionally biased region" description="Low complexity" evidence="5">
    <location>
        <begin position="393"/>
        <end position="403"/>
    </location>
</feature>
<dbReference type="PANTHER" id="PTHR23043:SF39">
    <property type="entry name" value="DYSFUSION, ISOFORM D"/>
    <property type="match status" value="1"/>
</dbReference>
<evidence type="ECO:0000256" key="5">
    <source>
        <dbReference type="SAM" id="MobiDB-lite"/>
    </source>
</evidence>
<evidence type="ECO:0000259" key="6">
    <source>
        <dbReference type="SMART" id="SM00091"/>
    </source>
</evidence>
<proteinExistence type="predicted"/>
<evidence type="ECO:0000256" key="2">
    <source>
        <dbReference type="ARBA" id="ARBA00023015"/>
    </source>
</evidence>
<feature type="region of interest" description="Disordered" evidence="5">
    <location>
        <begin position="374"/>
        <end position="419"/>
    </location>
</feature>
<organism evidence="7 8">
    <name type="scientific">Laodelphax striatellus</name>
    <name type="common">Small brown planthopper</name>
    <name type="synonym">Delphax striatella</name>
    <dbReference type="NCBI Taxonomy" id="195883"/>
    <lineage>
        <taxon>Eukaryota</taxon>
        <taxon>Metazoa</taxon>
        <taxon>Ecdysozoa</taxon>
        <taxon>Arthropoda</taxon>
        <taxon>Hexapoda</taxon>
        <taxon>Insecta</taxon>
        <taxon>Pterygota</taxon>
        <taxon>Neoptera</taxon>
        <taxon>Paraneoptera</taxon>
        <taxon>Hemiptera</taxon>
        <taxon>Auchenorrhyncha</taxon>
        <taxon>Fulgoroidea</taxon>
        <taxon>Delphacidae</taxon>
        <taxon>Criomorphinae</taxon>
        <taxon>Laodelphax</taxon>
    </lineage>
</organism>
<dbReference type="SMR" id="A0A482WHN1"/>
<dbReference type="Gene3D" id="3.30.450.20">
    <property type="entry name" value="PAS domain"/>
    <property type="match status" value="1"/>
</dbReference>
<dbReference type="InterPro" id="IPR035965">
    <property type="entry name" value="PAS-like_dom_sf"/>
</dbReference>
<evidence type="ECO:0000313" key="7">
    <source>
        <dbReference type="EMBL" id="RZF32691.1"/>
    </source>
</evidence>
<dbReference type="SUPFAM" id="SSF55785">
    <property type="entry name" value="PYP-like sensor domain (PAS domain)"/>
    <property type="match status" value="1"/>
</dbReference>
<protein>
    <recommendedName>
        <fullName evidence="6">PAS domain-containing protein</fullName>
    </recommendedName>
</protein>
<keyword evidence="4" id="KW-0539">Nucleus</keyword>
<dbReference type="CDD" id="cd00130">
    <property type="entry name" value="PAS"/>
    <property type="match status" value="1"/>
</dbReference>
<evidence type="ECO:0000313" key="8">
    <source>
        <dbReference type="Proteomes" id="UP000291343"/>
    </source>
</evidence>
<name>A0A482WHN1_LAOST</name>
<dbReference type="PANTHER" id="PTHR23043">
    <property type="entry name" value="HYPOXIA-INDUCIBLE FACTOR 1 ALPHA"/>
    <property type="match status" value="1"/>
</dbReference>
<keyword evidence="3" id="KW-0804">Transcription</keyword>
<comment type="caution">
    <text evidence="7">The sequence shown here is derived from an EMBL/GenBank/DDBJ whole genome shotgun (WGS) entry which is preliminary data.</text>
</comment>
<evidence type="ECO:0000256" key="3">
    <source>
        <dbReference type="ARBA" id="ARBA00023163"/>
    </source>
</evidence>
<accession>A0A482WHN1</accession>
<feature type="compositionally biased region" description="Basic and acidic residues" evidence="5">
    <location>
        <begin position="376"/>
        <end position="385"/>
    </location>
</feature>
<gene>
    <name evidence="7" type="ORF">LSTR_LSTR004119</name>
</gene>
<dbReference type="Proteomes" id="UP000291343">
    <property type="component" value="Unassembled WGS sequence"/>
</dbReference>
<dbReference type="GO" id="GO:0005634">
    <property type="term" value="C:nucleus"/>
    <property type="evidence" value="ECO:0007669"/>
    <property type="project" value="UniProtKB-SubCell"/>
</dbReference>
<reference evidence="7 8" key="1">
    <citation type="journal article" date="2017" name="Gigascience">
        <title>Genome sequence of the small brown planthopper, Laodelphax striatellus.</title>
        <authorList>
            <person name="Zhu J."/>
            <person name="Jiang F."/>
            <person name="Wang X."/>
            <person name="Yang P."/>
            <person name="Bao Y."/>
            <person name="Zhao W."/>
            <person name="Wang W."/>
            <person name="Lu H."/>
            <person name="Wang Q."/>
            <person name="Cui N."/>
            <person name="Li J."/>
            <person name="Chen X."/>
            <person name="Luo L."/>
            <person name="Yu J."/>
            <person name="Kang L."/>
            <person name="Cui F."/>
        </authorList>
    </citation>
    <scope>NUCLEOTIDE SEQUENCE [LARGE SCALE GENOMIC DNA]</scope>
    <source>
        <strain evidence="7">Lst14</strain>
    </source>
</reference>
<dbReference type="GO" id="GO:0000977">
    <property type="term" value="F:RNA polymerase II transcription regulatory region sequence-specific DNA binding"/>
    <property type="evidence" value="ECO:0007669"/>
    <property type="project" value="TreeGrafter"/>
</dbReference>
<dbReference type="GO" id="GO:0000981">
    <property type="term" value="F:DNA-binding transcription factor activity, RNA polymerase II-specific"/>
    <property type="evidence" value="ECO:0007669"/>
    <property type="project" value="TreeGrafter"/>
</dbReference>
<dbReference type="OrthoDB" id="9978016at2759"/>
<dbReference type="AlphaFoldDB" id="A0A482WHN1"/>
<evidence type="ECO:0000256" key="4">
    <source>
        <dbReference type="ARBA" id="ARBA00023242"/>
    </source>
</evidence>
<keyword evidence="8" id="KW-1185">Reference proteome</keyword>
<dbReference type="InParanoid" id="A0A482WHN1"/>
<comment type="subcellular location">
    <subcellularLocation>
        <location evidence="1">Nucleus</location>
    </subcellularLocation>
</comment>
<evidence type="ECO:0000256" key="1">
    <source>
        <dbReference type="ARBA" id="ARBA00004123"/>
    </source>
</evidence>
<dbReference type="Pfam" id="PF14598">
    <property type="entry name" value="PAS_11"/>
    <property type="match status" value="1"/>
</dbReference>